<dbReference type="InterPro" id="IPR036388">
    <property type="entry name" value="WH-like_DNA-bd_sf"/>
</dbReference>
<accession>A0ABW6WFL7</accession>
<dbReference type="Proteomes" id="UP001602245">
    <property type="component" value="Unassembled WGS sequence"/>
</dbReference>
<keyword evidence="2" id="KW-1185">Reference proteome</keyword>
<proteinExistence type="predicted"/>
<evidence type="ECO:0000313" key="2">
    <source>
        <dbReference type="Proteomes" id="UP001602245"/>
    </source>
</evidence>
<evidence type="ECO:0000313" key="1">
    <source>
        <dbReference type="EMBL" id="MFF5292089.1"/>
    </source>
</evidence>
<dbReference type="InterPro" id="IPR036390">
    <property type="entry name" value="WH_DNA-bd_sf"/>
</dbReference>
<evidence type="ECO:0008006" key="3">
    <source>
        <dbReference type="Google" id="ProtNLM"/>
    </source>
</evidence>
<name>A0ABW6WFL7_9ACTN</name>
<dbReference type="EMBL" id="JBIAZU010000004">
    <property type="protein sequence ID" value="MFF5292089.1"/>
    <property type="molecule type" value="Genomic_DNA"/>
</dbReference>
<comment type="caution">
    <text evidence="1">The sequence shown here is derived from an EMBL/GenBank/DDBJ whole genome shotgun (WGS) entry which is preliminary data.</text>
</comment>
<organism evidence="1 2">
    <name type="scientific">Paractinoplanes globisporus</name>
    <dbReference type="NCBI Taxonomy" id="113565"/>
    <lineage>
        <taxon>Bacteria</taxon>
        <taxon>Bacillati</taxon>
        <taxon>Actinomycetota</taxon>
        <taxon>Actinomycetes</taxon>
        <taxon>Micromonosporales</taxon>
        <taxon>Micromonosporaceae</taxon>
        <taxon>Paractinoplanes</taxon>
    </lineage>
</organism>
<dbReference type="Gene3D" id="1.10.10.10">
    <property type="entry name" value="Winged helix-like DNA-binding domain superfamily/Winged helix DNA-binding domain"/>
    <property type="match status" value="1"/>
</dbReference>
<sequence>MTALGDVLLVLLADRGGTAHDIQLRHAATFGADQRVDISRVSWTLTRQERLGFVRSAASPTQARQRRYELTEEGARRQRMWMLRVPADFSAEDVRTRVLLAIESTDRATFEMVVSVCLAHLELSRLRTNPGRPGAPLSADSARAELTDAGLAAEVTWLQGLRTRARQRDHADQHALGA</sequence>
<protein>
    <recommendedName>
        <fullName evidence="3">PadR family transcriptional regulator</fullName>
    </recommendedName>
</protein>
<gene>
    <name evidence="1" type="ORF">ACFY35_21835</name>
</gene>
<reference evidence="1 2" key="1">
    <citation type="submission" date="2024-10" db="EMBL/GenBank/DDBJ databases">
        <title>The Natural Products Discovery Center: Release of the First 8490 Sequenced Strains for Exploring Actinobacteria Biosynthetic Diversity.</title>
        <authorList>
            <person name="Kalkreuter E."/>
            <person name="Kautsar S.A."/>
            <person name="Yang D."/>
            <person name="Bader C.D."/>
            <person name="Teijaro C.N."/>
            <person name="Fluegel L."/>
            <person name="Davis C.M."/>
            <person name="Simpson J.R."/>
            <person name="Lauterbach L."/>
            <person name="Steele A.D."/>
            <person name="Gui C."/>
            <person name="Meng S."/>
            <person name="Li G."/>
            <person name="Viehrig K."/>
            <person name="Ye F."/>
            <person name="Su P."/>
            <person name="Kiefer A.F."/>
            <person name="Nichols A."/>
            <person name="Cepeda A.J."/>
            <person name="Yan W."/>
            <person name="Fan B."/>
            <person name="Jiang Y."/>
            <person name="Adhikari A."/>
            <person name="Zheng C.-J."/>
            <person name="Schuster L."/>
            <person name="Cowan T.M."/>
            <person name="Smanski M.J."/>
            <person name="Chevrette M.G."/>
            <person name="De Carvalho L.P.S."/>
            <person name="Shen B."/>
        </authorList>
    </citation>
    <scope>NUCLEOTIDE SEQUENCE [LARGE SCALE GENOMIC DNA]</scope>
    <source>
        <strain evidence="1 2">NPDC000087</strain>
    </source>
</reference>
<dbReference type="RefSeq" id="WP_157295338.1">
    <property type="nucleotide sequence ID" value="NZ_JBIAZU010000004.1"/>
</dbReference>
<dbReference type="SUPFAM" id="SSF46785">
    <property type="entry name" value="Winged helix' DNA-binding domain"/>
    <property type="match status" value="1"/>
</dbReference>